<proteinExistence type="predicted"/>
<dbReference type="InterPro" id="IPR000073">
    <property type="entry name" value="AB_hydrolase_1"/>
</dbReference>
<feature type="domain" description="AB hydrolase-1" evidence="2">
    <location>
        <begin position="28"/>
        <end position="250"/>
    </location>
</feature>
<dbReference type="EMBL" id="JAOPKA010000001">
    <property type="protein sequence ID" value="MCU4740373.1"/>
    <property type="molecule type" value="Genomic_DNA"/>
</dbReference>
<dbReference type="AlphaFoldDB" id="A0AAP2YWQ6"/>
<keyword evidence="5" id="KW-1185">Reference proteome</keyword>
<dbReference type="Proteomes" id="UP001320972">
    <property type="component" value="Unassembled WGS sequence"/>
</dbReference>
<dbReference type="GO" id="GO:0016787">
    <property type="term" value="F:hydrolase activity"/>
    <property type="evidence" value="ECO:0007669"/>
    <property type="project" value="UniProtKB-KW"/>
</dbReference>
<evidence type="ECO:0000313" key="6">
    <source>
        <dbReference type="Proteomes" id="UP001321018"/>
    </source>
</evidence>
<reference evidence="3 5" key="1">
    <citation type="submission" date="2022-09" db="EMBL/GenBank/DDBJ databases">
        <title>Enrichment on poylsaccharides allowed isolation of novel metabolic and taxonomic groups of Haloarchaea.</title>
        <authorList>
            <person name="Sorokin D.Y."/>
            <person name="Elcheninov A.G."/>
            <person name="Khizhniak T.V."/>
            <person name="Kolganova T.V."/>
            <person name="Kublanov I.V."/>
        </authorList>
    </citation>
    <scope>NUCLEOTIDE SEQUENCE</scope>
    <source>
        <strain evidence="4 5">AArc-m2/3/4</strain>
        <strain evidence="3">AArc-xg1-1</strain>
    </source>
</reference>
<keyword evidence="3" id="KW-0378">Hydrolase</keyword>
<evidence type="ECO:0000313" key="4">
    <source>
        <dbReference type="EMBL" id="MCU4971492.1"/>
    </source>
</evidence>
<dbReference type="InterPro" id="IPR050228">
    <property type="entry name" value="Carboxylesterase_BioH"/>
</dbReference>
<dbReference type="EMBL" id="JAOPKB010000001">
    <property type="protein sequence ID" value="MCU4971492.1"/>
    <property type="molecule type" value="Genomic_DNA"/>
</dbReference>
<dbReference type="PRINTS" id="PR00111">
    <property type="entry name" value="ABHYDROLASE"/>
</dbReference>
<evidence type="ECO:0000259" key="2">
    <source>
        <dbReference type="Pfam" id="PF12697"/>
    </source>
</evidence>
<dbReference type="PANTHER" id="PTHR43194:SF2">
    <property type="entry name" value="PEROXISOMAL MEMBRANE PROTEIN LPX1"/>
    <property type="match status" value="1"/>
</dbReference>
<dbReference type="Gene3D" id="3.40.50.1820">
    <property type="entry name" value="alpha/beta hydrolase"/>
    <property type="match status" value="1"/>
</dbReference>
<dbReference type="InterPro" id="IPR029058">
    <property type="entry name" value="AB_hydrolase_fold"/>
</dbReference>
<protein>
    <submittedName>
        <fullName evidence="3">Alpha/beta hydrolase</fullName>
    </submittedName>
</protein>
<sequence>MQVVSNHGRETAYVETDSEADGGTGTALYVHGSGGSHEVWRPQLRLTDRPATALDLSGHGHSEDIDASPGYTTRSAYADDVLAVADATDASVLVGSSLGGAVVLHVLLERADEFTPEAVVLTGTGARMGVLEDLLEWLESDFERALEFLHEPDRLFHDPSSETRERSLEAMRECGQEVTRRDFLTCHDFDVRDRLGEIDVPVLAAYGEYDQLTPPWFHEYLADEIPDASLAEIEDAAHMPMVEQPRAFDEAVSEFLASVQ</sequence>
<dbReference type="RefSeq" id="WP_338002207.1">
    <property type="nucleotide sequence ID" value="NZ_JAOPKA010000001.1"/>
</dbReference>
<accession>A0AAP2YWQ6</accession>
<evidence type="ECO:0000313" key="5">
    <source>
        <dbReference type="Proteomes" id="UP001320972"/>
    </source>
</evidence>
<evidence type="ECO:0000256" key="1">
    <source>
        <dbReference type="SAM" id="MobiDB-lite"/>
    </source>
</evidence>
<dbReference type="Pfam" id="PF12697">
    <property type="entry name" value="Abhydrolase_6"/>
    <property type="match status" value="1"/>
</dbReference>
<evidence type="ECO:0000313" key="3">
    <source>
        <dbReference type="EMBL" id="MCU4740373.1"/>
    </source>
</evidence>
<comment type="caution">
    <text evidence="3">The sequence shown here is derived from an EMBL/GenBank/DDBJ whole genome shotgun (WGS) entry which is preliminary data.</text>
</comment>
<name>A0AAP2YWQ6_9EURY</name>
<organism evidence="3 6">
    <name type="scientific">Natronoglomus mannanivorans</name>
    <dbReference type="NCBI Taxonomy" id="2979990"/>
    <lineage>
        <taxon>Archaea</taxon>
        <taxon>Methanobacteriati</taxon>
        <taxon>Methanobacteriota</taxon>
        <taxon>Stenosarchaea group</taxon>
        <taxon>Halobacteria</taxon>
        <taxon>Halobacteriales</taxon>
        <taxon>Natrialbaceae</taxon>
        <taxon>Natronoglomus</taxon>
    </lineage>
</organism>
<dbReference type="Proteomes" id="UP001321018">
    <property type="component" value="Unassembled WGS sequence"/>
</dbReference>
<dbReference type="PANTHER" id="PTHR43194">
    <property type="entry name" value="HYDROLASE ALPHA/BETA FOLD FAMILY"/>
    <property type="match status" value="1"/>
</dbReference>
<gene>
    <name evidence="4" type="ORF">OB955_01885</name>
    <name evidence="3" type="ORF">OB960_03055</name>
</gene>
<dbReference type="SUPFAM" id="SSF53474">
    <property type="entry name" value="alpha/beta-Hydrolases"/>
    <property type="match status" value="1"/>
</dbReference>
<feature type="region of interest" description="Disordered" evidence="1">
    <location>
        <begin position="1"/>
        <end position="28"/>
    </location>
</feature>